<dbReference type="STRING" id="35570.A0A1I8Q0Z6"/>
<dbReference type="GO" id="GO:0016042">
    <property type="term" value="P:lipid catabolic process"/>
    <property type="evidence" value="ECO:0007669"/>
    <property type="project" value="UniProtKB-KW"/>
</dbReference>
<sequence length="425" mass="48631">MRTIFIVSLLAVPIILVVLRQPLEESTITTGDRIQNAGYSYESYDIYTEDGYGLTIFRVKNSTSTKAEGDSRSSTASPTAPVVLLMHGLSSSSDIWVIEGLSNPLVYDLVNQGYDVWLGNNRGNRYGNRHLNMTSNDRHFWSFSIHEIGTLDLPRIIDFILEHTQQPSLHYVGYSQGTTVGFIMLSMRPEYNHKLKSISMLSPCVIMIHGSSPTRHLARFLGIYTPIHSYIGDSALFRPWIIRKLLGFEMCRSKDANAKICSFIIFKLFGGYSAYLDESLLPDIFNTHPTTASAHQILHLMQFHHTKKFIQYNHGPEVNQKRYNQSTPPEYNLSNINPRFPIHLFYSGYDEYIAPKDIAMLGKIMGNRTREHFIDLENFSHIDFVWASNIKEVINRPLLDIINEAEMVLQTEGKSPLKFDRKQQL</sequence>
<organism evidence="11 12">
    <name type="scientific">Stomoxys calcitrans</name>
    <name type="common">Stable fly</name>
    <name type="synonym">Conops calcitrans</name>
    <dbReference type="NCBI Taxonomy" id="35570"/>
    <lineage>
        <taxon>Eukaryota</taxon>
        <taxon>Metazoa</taxon>
        <taxon>Ecdysozoa</taxon>
        <taxon>Arthropoda</taxon>
        <taxon>Hexapoda</taxon>
        <taxon>Insecta</taxon>
        <taxon>Pterygota</taxon>
        <taxon>Neoptera</taxon>
        <taxon>Endopterygota</taxon>
        <taxon>Diptera</taxon>
        <taxon>Brachycera</taxon>
        <taxon>Muscomorpha</taxon>
        <taxon>Muscoidea</taxon>
        <taxon>Muscidae</taxon>
        <taxon>Stomoxys</taxon>
    </lineage>
</organism>
<evidence type="ECO:0000256" key="8">
    <source>
        <dbReference type="PIRSR" id="PIRSR000862-1"/>
    </source>
</evidence>
<name>A0A1I8Q0Z6_STOCA</name>
<dbReference type="VEuPathDB" id="VectorBase:SCAU012864"/>
<dbReference type="SUPFAM" id="SSF53474">
    <property type="entry name" value="alpha/beta-Hydrolases"/>
    <property type="match status" value="1"/>
</dbReference>
<keyword evidence="2 9" id="KW-0732">Signal</keyword>
<evidence type="ECO:0000256" key="7">
    <source>
        <dbReference type="PIRNR" id="PIRNR000862"/>
    </source>
</evidence>
<keyword evidence="5" id="KW-0443">Lipid metabolism</keyword>
<dbReference type="InterPro" id="IPR029058">
    <property type="entry name" value="AB_hydrolase_fold"/>
</dbReference>
<dbReference type="InterPro" id="IPR025483">
    <property type="entry name" value="Lipase_euk"/>
</dbReference>
<dbReference type="GO" id="GO:0016788">
    <property type="term" value="F:hydrolase activity, acting on ester bonds"/>
    <property type="evidence" value="ECO:0007669"/>
    <property type="project" value="InterPro"/>
</dbReference>
<gene>
    <name evidence="11" type="primary">106084720</name>
</gene>
<dbReference type="EnsemblMetazoa" id="SCAU012864-RA">
    <property type="protein sequence ID" value="SCAU012864-PA"/>
    <property type="gene ID" value="SCAU012864"/>
</dbReference>
<comment type="similarity">
    <text evidence="1 7">Belongs to the AB hydrolase superfamily. Lipase family.</text>
</comment>
<dbReference type="FunFam" id="3.40.50.1820:FF:000057">
    <property type="entry name" value="Lipase"/>
    <property type="match status" value="1"/>
</dbReference>
<dbReference type="Gene3D" id="3.40.50.1820">
    <property type="entry name" value="alpha/beta hydrolase"/>
    <property type="match status" value="1"/>
</dbReference>
<dbReference type="KEGG" id="scac:106084720"/>
<feature type="active site" description="Nucleophile" evidence="8">
    <location>
        <position position="175"/>
    </location>
</feature>
<proteinExistence type="inferred from homology"/>
<evidence type="ECO:0000256" key="4">
    <source>
        <dbReference type="ARBA" id="ARBA00022963"/>
    </source>
</evidence>
<evidence type="ECO:0000256" key="3">
    <source>
        <dbReference type="ARBA" id="ARBA00022801"/>
    </source>
</evidence>
<accession>A0A1I8Q0Z6</accession>
<protein>
    <recommendedName>
        <fullName evidence="7">Lipase</fullName>
    </recommendedName>
</protein>
<dbReference type="PIRSF" id="PIRSF000862">
    <property type="entry name" value="Steryl_ester_lip"/>
    <property type="match status" value="1"/>
</dbReference>
<dbReference type="InterPro" id="IPR000073">
    <property type="entry name" value="AB_hydrolase_1"/>
</dbReference>
<dbReference type="Proteomes" id="UP000095300">
    <property type="component" value="Unassembled WGS sequence"/>
</dbReference>
<evidence type="ECO:0000259" key="10">
    <source>
        <dbReference type="Pfam" id="PF00561"/>
    </source>
</evidence>
<dbReference type="PANTHER" id="PTHR11005">
    <property type="entry name" value="LYSOSOMAL ACID LIPASE-RELATED"/>
    <property type="match status" value="1"/>
</dbReference>
<keyword evidence="12" id="KW-1185">Reference proteome</keyword>
<evidence type="ECO:0000313" key="12">
    <source>
        <dbReference type="Proteomes" id="UP000095300"/>
    </source>
</evidence>
<evidence type="ECO:0000313" key="11">
    <source>
        <dbReference type="EnsemblMetazoa" id="SCAU012864-PA"/>
    </source>
</evidence>
<reference evidence="11" key="1">
    <citation type="submission" date="2020-05" db="UniProtKB">
        <authorList>
            <consortium name="EnsemblMetazoa"/>
        </authorList>
    </citation>
    <scope>IDENTIFICATION</scope>
    <source>
        <strain evidence="11">USDA</strain>
    </source>
</reference>
<feature type="active site" description="Charge relay system" evidence="8">
    <location>
        <position position="350"/>
    </location>
</feature>
<keyword evidence="4 7" id="KW-0442">Lipid degradation</keyword>
<feature type="signal peptide" evidence="9">
    <location>
        <begin position="1"/>
        <end position="19"/>
    </location>
</feature>
<dbReference type="Pfam" id="PF00561">
    <property type="entry name" value="Abhydrolase_1"/>
    <property type="match status" value="1"/>
</dbReference>
<evidence type="ECO:0000256" key="9">
    <source>
        <dbReference type="SAM" id="SignalP"/>
    </source>
</evidence>
<feature type="domain" description="AB hydrolase-1" evidence="10">
    <location>
        <begin position="81"/>
        <end position="220"/>
    </location>
</feature>
<feature type="chain" id="PRO_5009327529" description="Lipase" evidence="9">
    <location>
        <begin position="20"/>
        <end position="425"/>
    </location>
</feature>
<feature type="active site" description="Charge relay system" evidence="8">
    <location>
        <position position="381"/>
    </location>
</feature>
<evidence type="ECO:0000256" key="5">
    <source>
        <dbReference type="ARBA" id="ARBA00023098"/>
    </source>
</evidence>
<evidence type="ECO:0000256" key="2">
    <source>
        <dbReference type="ARBA" id="ARBA00022729"/>
    </source>
</evidence>
<dbReference type="OrthoDB" id="9974421at2759"/>
<evidence type="ECO:0000256" key="1">
    <source>
        <dbReference type="ARBA" id="ARBA00010701"/>
    </source>
</evidence>
<evidence type="ECO:0000256" key="6">
    <source>
        <dbReference type="ARBA" id="ARBA00023180"/>
    </source>
</evidence>
<keyword evidence="6" id="KW-0325">Glycoprotein</keyword>
<keyword evidence="3 7" id="KW-0378">Hydrolase</keyword>
<dbReference type="AlphaFoldDB" id="A0A1I8Q0Z6"/>